<organism evidence="2 3">
    <name type="scientific">Streptomyces noboritoensis</name>
    <dbReference type="NCBI Taxonomy" id="67337"/>
    <lineage>
        <taxon>Bacteria</taxon>
        <taxon>Bacillati</taxon>
        <taxon>Actinomycetota</taxon>
        <taxon>Actinomycetes</taxon>
        <taxon>Kitasatosporales</taxon>
        <taxon>Streptomycetaceae</taxon>
        <taxon>Streptomyces</taxon>
    </lineage>
</organism>
<dbReference type="EMBL" id="JBHMQV010000001">
    <property type="protein sequence ID" value="MFC0842193.1"/>
    <property type="molecule type" value="Genomic_DNA"/>
</dbReference>
<reference evidence="2 3" key="1">
    <citation type="submission" date="2024-09" db="EMBL/GenBank/DDBJ databases">
        <authorList>
            <person name="Sun Q."/>
            <person name="Mori K."/>
        </authorList>
    </citation>
    <scope>NUCLEOTIDE SEQUENCE [LARGE SCALE GENOMIC DNA]</scope>
    <source>
        <strain evidence="2 3">JCM 4557</strain>
    </source>
</reference>
<evidence type="ECO:0000256" key="1">
    <source>
        <dbReference type="SAM" id="MobiDB-lite"/>
    </source>
</evidence>
<name>A0ABV6T8T1_9ACTN</name>
<dbReference type="RefSeq" id="WP_394316084.1">
    <property type="nucleotide sequence ID" value="NZ_JBHMQV010000001.1"/>
</dbReference>
<sequence length="80" mass="8429">MPSSWSLPEPTLAAASEKPKLPPGCAAETKWDDLRALASHGRLGRVRLRSRSGGTLADAFAEIVPAAAHLPQGTVLDRVT</sequence>
<dbReference type="Proteomes" id="UP001589887">
    <property type="component" value="Unassembled WGS sequence"/>
</dbReference>
<proteinExistence type="predicted"/>
<keyword evidence="3" id="KW-1185">Reference proteome</keyword>
<gene>
    <name evidence="2" type="ORF">ACFH04_00335</name>
</gene>
<protein>
    <submittedName>
        <fullName evidence="2">Uncharacterized protein</fullName>
    </submittedName>
</protein>
<dbReference type="SUPFAM" id="SSF56091">
    <property type="entry name" value="DNA ligase/mRNA capping enzyme, catalytic domain"/>
    <property type="match status" value="1"/>
</dbReference>
<dbReference type="Gene3D" id="3.30.470.30">
    <property type="entry name" value="DNA ligase/mRNA capping enzyme"/>
    <property type="match status" value="1"/>
</dbReference>
<evidence type="ECO:0000313" key="2">
    <source>
        <dbReference type="EMBL" id="MFC0842193.1"/>
    </source>
</evidence>
<feature type="region of interest" description="Disordered" evidence="1">
    <location>
        <begin position="1"/>
        <end position="23"/>
    </location>
</feature>
<comment type="caution">
    <text evidence="2">The sequence shown here is derived from an EMBL/GenBank/DDBJ whole genome shotgun (WGS) entry which is preliminary data.</text>
</comment>
<evidence type="ECO:0000313" key="3">
    <source>
        <dbReference type="Proteomes" id="UP001589887"/>
    </source>
</evidence>
<accession>A0ABV6T8T1</accession>